<dbReference type="InterPro" id="IPR017806">
    <property type="entry name" value="EgtB"/>
</dbReference>
<dbReference type="Pfam" id="PF03781">
    <property type="entry name" value="FGE-sulfatase"/>
    <property type="match status" value="1"/>
</dbReference>
<keyword evidence="1" id="KW-0560">Oxidoreductase</keyword>
<comment type="caution">
    <text evidence="6">The sequence shown here is derived from an EMBL/GenBank/DDBJ whole genome shotgun (WGS) entry which is preliminary data.</text>
</comment>
<evidence type="ECO:0000259" key="4">
    <source>
        <dbReference type="Pfam" id="PF03781"/>
    </source>
</evidence>
<organism evidence="6 7">
    <name type="scientific">Parasedimentitalea denitrificans</name>
    <dbReference type="NCBI Taxonomy" id="2211118"/>
    <lineage>
        <taxon>Bacteria</taxon>
        <taxon>Pseudomonadati</taxon>
        <taxon>Pseudomonadota</taxon>
        <taxon>Alphaproteobacteria</taxon>
        <taxon>Rhodobacterales</taxon>
        <taxon>Paracoccaceae</taxon>
        <taxon>Parasedimentitalea</taxon>
    </lineage>
</organism>
<proteinExistence type="predicted"/>
<sequence length="408" mass="47027">MGAYYETVRTRSLDLVEGLSPEDMGLQSMEDASPAKWHLAHTSWFFEQFILKEYQADYQSPDDRFAFLFNSYYVKMGPRHTRSNRGLISRPDVDAVLAYRFHVDAAMQALLHQDRTDTGDVLELAILGCHHEMQHQELLVTDLLHALSHNPLLPAYREPTPAPVAKAAPLDWIEHGGGLLEIGHDGNGFAYDCEGPRHKTYLRPFRLASRLVTNGDWIEFMQAGGYQSAEHWLSDAWACKQREDWDAPLYWWQQDDQWWSYTLRGPQPVDLNAPVVHVSYYEADAFARWSGQRLPTEAEWEVIAREYPIKGNFLETGNHRPVASQHPNDPQLWGDVWEWTQSPFTPYPGFRAPKGAVGEYNGKFMCNQFVLRGGSCATPIDQMRSSYRTFFYPHQRWQMLGLRLADDV</sequence>
<dbReference type="EMBL" id="QHLQ01000032">
    <property type="protein sequence ID" value="NIZ63228.1"/>
    <property type="molecule type" value="Genomic_DNA"/>
</dbReference>
<evidence type="ECO:0000259" key="5">
    <source>
        <dbReference type="Pfam" id="PF12867"/>
    </source>
</evidence>
<dbReference type="Gene3D" id="3.90.1580.10">
    <property type="entry name" value="paralog of FGE (formylglycine-generating enzyme)"/>
    <property type="match status" value="1"/>
</dbReference>
<dbReference type="InterPro" id="IPR051043">
    <property type="entry name" value="Sulfatase_Mod_Factor_Kinase"/>
</dbReference>
<name>A0ABX0WDA0_9RHOB</name>
<dbReference type="PANTHER" id="PTHR23150">
    <property type="entry name" value="SULFATASE MODIFYING FACTOR 1, 2"/>
    <property type="match status" value="1"/>
</dbReference>
<dbReference type="InterPro" id="IPR005532">
    <property type="entry name" value="SUMF_dom"/>
</dbReference>
<dbReference type="SUPFAM" id="SSF56436">
    <property type="entry name" value="C-type lectin-like"/>
    <property type="match status" value="1"/>
</dbReference>
<comment type="pathway">
    <text evidence="3">Amino-acid biosynthesis; ergothioneine biosynthesis.</text>
</comment>
<reference evidence="6 7" key="1">
    <citation type="submission" date="2018-05" db="EMBL/GenBank/DDBJ databases">
        <authorList>
            <person name="Zhang Y.-J."/>
        </authorList>
    </citation>
    <scope>NUCLEOTIDE SEQUENCE [LARGE SCALE GENOMIC DNA]</scope>
    <source>
        <strain evidence="6 7">CY04</strain>
    </source>
</reference>
<evidence type="ECO:0000313" key="6">
    <source>
        <dbReference type="EMBL" id="NIZ63228.1"/>
    </source>
</evidence>
<feature type="domain" description="Sulfatase-modifying factor enzyme-like" evidence="4">
    <location>
        <begin position="172"/>
        <end position="405"/>
    </location>
</feature>
<evidence type="ECO:0000256" key="1">
    <source>
        <dbReference type="ARBA" id="ARBA00023002"/>
    </source>
</evidence>
<dbReference type="NCBIfam" id="TIGR03440">
    <property type="entry name" value="egtB_TIGR03440"/>
    <property type="match status" value="1"/>
</dbReference>
<dbReference type="InterPro" id="IPR024775">
    <property type="entry name" value="DinB-like"/>
</dbReference>
<dbReference type="InterPro" id="IPR042095">
    <property type="entry name" value="SUMF_sf"/>
</dbReference>
<dbReference type="Pfam" id="PF12867">
    <property type="entry name" value="DinB_2"/>
    <property type="match status" value="1"/>
</dbReference>
<accession>A0ABX0WDA0</accession>
<gene>
    <name evidence="6" type="ORF">DL239_19875</name>
</gene>
<dbReference type="InterPro" id="IPR016187">
    <property type="entry name" value="CTDL_fold"/>
</dbReference>
<evidence type="ECO:0000256" key="2">
    <source>
        <dbReference type="ARBA" id="ARBA00023004"/>
    </source>
</evidence>
<evidence type="ECO:0000313" key="7">
    <source>
        <dbReference type="Proteomes" id="UP001429564"/>
    </source>
</evidence>
<dbReference type="PANTHER" id="PTHR23150:SF36">
    <property type="entry name" value="HERCYNINE OXYGENASE"/>
    <property type="match status" value="1"/>
</dbReference>
<evidence type="ECO:0000256" key="3">
    <source>
        <dbReference type="ARBA" id="ARBA00037882"/>
    </source>
</evidence>
<dbReference type="Proteomes" id="UP001429564">
    <property type="component" value="Unassembled WGS sequence"/>
</dbReference>
<keyword evidence="2" id="KW-0408">Iron</keyword>
<protein>
    <submittedName>
        <fullName evidence="6">Ergothioneine biosynthesis protein EgtB</fullName>
    </submittedName>
</protein>
<feature type="domain" description="DinB-like" evidence="5">
    <location>
        <begin position="5"/>
        <end position="138"/>
    </location>
</feature>
<keyword evidence="7" id="KW-1185">Reference proteome</keyword>